<keyword evidence="1" id="KW-0808">Transferase</keyword>
<reference evidence="1 2" key="1">
    <citation type="submission" date="2018-10" db="EMBL/GenBank/DDBJ databases">
        <title>Genomic Encyclopedia of Archaeal and Bacterial Type Strains, Phase II (KMG-II): from individual species to whole genera.</title>
        <authorList>
            <person name="Goeker M."/>
        </authorList>
    </citation>
    <scope>NUCLEOTIDE SEQUENCE [LARGE SCALE GENOMIC DNA]</scope>
    <source>
        <strain evidence="1 2">DSM 235</strain>
    </source>
</reference>
<sequence>MNLKDELLKTKEWALLLSCMQHASEAQLCDQKSELIRDIDWNYLFSFSEYHSLLPILHWGIKRMGDTEAPPEVLTFLRDNFRASHLRNLLAAHTLSQCEQMFKAERIPAIAFKGIVLAYAIYEHPALRQFGDIDILIQQHQLPKARSLLQQHDYRPVYPPGMLTDPRVQELSFNQTRIYDRYYHELTLQSRDDLMQIDLHWALSPRLYPSAPDLAGIWGGIRTASLNGHTVLTLSQEHQLLNICIHAAKDRWRTLKWVVDIDRLVRSEGDLDWVQLKELASASRSDRILTFGLHLSQLLLDTPIPTSRFASAKGRSSEADLSAILEVLFRPGTPRPRALGCLGINPIYLRLCGGWSLRMRYLCRALTLPRPEDEVMFGLAQQQYPLWRLRRPFWLLGRCLSRIPRPRPDANPFRE</sequence>
<gene>
    <name evidence="1" type="ORF">BDD21_5069</name>
</gene>
<evidence type="ECO:0000313" key="2">
    <source>
        <dbReference type="Proteomes" id="UP000274556"/>
    </source>
</evidence>
<organism evidence="1 2">
    <name type="scientific">Thiocapsa rosea</name>
    <dbReference type="NCBI Taxonomy" id="69360"/>
    <lineage>
        <taxon>Bacteria</taxon>
        <taxon>Pseudomonadati</taxon>
        <taxon>Pseudomonadota</taxon>
        <taxon>Gammaproteobacteria</taxon>
        <taxon>Chromatiales</taxon>
        <taxon>Chromatiaceae</taxon>
        <taxon>Thiocapsa</taxon>
    </lineage>
</organism>
<dbReference type="EMBL" id="RBXL01000001">
    <property type="protein sequence ID" value="RKT47481.1"/>
    <property type="molecule type" value="Genomic_DNA"/>
</dbReference>
<dbReference type="AlphaFoldDB" id="A0A495VDK6"/>
<evidence type="ECO:0000313" key="1">
    <source>
        <dbReference type="EMBL" id="RKT47481.1"/>
    </source>
</evidence>
<comment type="caution">
    <text evidence="1">The sequence shown here is derived from an EMBL/GenBank/DDBJ whole genome shotgun (WGS) entry which is preliminary data.</text>
</comment>
<dbReference type="RefSeq" id="WP_120799444.1">
    <property type="nucleotide sequence ID" value="NZ_RBXL01000001.1"/>
</dbReference>
<proteinExistence type="predicted"/>
<dbReference type="Proteomes" id="UP000274556">
    <property type="component" value="Unassembled WGS sequence"/>
</dbReference>
<dbReference type="OrthoDB" id="5497963at2"/>
<protein>
    <submittedName>
        <fullName evidence="1">Putative nucleotidyltransferase-like protein</fullName>
    </submittedName>
</protein>
<dbReference type="GO" id="GO:0016740">
    <property type="term" value="F:transferase activity"/>
    <property type="evidence" value="ECO:0007669"/>
    <property type="project" value="UniProtKB-KW"/>
</dbReference>
<dbReference type="Gene3D" id="3.30.460.40">
    <property type="match status" value="1"/>
</dbReference>
<accession>A0A495VDK6</accession>
<name>A0A495VDK6_9GAMM</name>
<keyword evidence="2" id="KW-1185">Reference proteome</keyword>
<dbReference type="Pfam" id="PF14907">
    <property type="entry name" value="NTP_transf_5"/>
    <property type="match status" value="1"/>
</dbReference>
<dbReference type="InterPro" id="IPR039498">
    <property type="entry name" value="NTP_transf_5"/>
</dbReference>